<feature type="compositionally biased region" description="Basic and acidic residues" evidence="3">
    <location>
        <begin position="917"/>
        <end position="934"/>
    </location>
</feature>
<accession>A0A0R3SQ21</accession>
<evidence type="ECO:0000259" key="4">
    <source>
        <dbReference type="PROSITE" id="PS50014"/>
    </source>
</evidence>
<evidence type="ECO:0000313" key="5">
    <source>
        <dbReference type="EMBL" id="VDL59450.1"/>
    </source>
</evidence>
<feature type="region of interest" description="Disordered" evidence="3">
    <location>
        <begin position="652"/>
        <end position="683"/>
    </location>
</feature>
<evidence type="ECO:0000313" key="7">
    <source>
        <dbReference type="WBParaSite" id="HDID_0000713401-mRNA-1"/>
    </source>
</evidence>
<dbReference type="STRING" id="6216.A0A0R3SQ21"/>
<name>A0A0R3SQ21_HYMDI</name>
<dbReference type="OrthoDB" id="1870062at2759"/>
<feature type="region of interest" description="Disordered" evidence="3">
    <location>
        <begin position="1228"/>
        <end position="1270"/>
    </location>
</feature>
<dbReference type="PRINTS" id="PR00503">
    <property type="entry name" value="BROMODOMAIN"/>
</dbReference>
<dbReference type="WBParaSite" id="HDID_0000713401-mRNA-1">
    <property type="protein sequence ID" value="HDID_0000713401-mRNA-1"/>
    <property type="gene ID" value="HDID_0000713401"/>
</dbReference>
<gene>
    <name evidence="5" type="ORF">HDID_LOCUS7132</name>
</gene>
<evidence type="ECO:0000256" key="2">
    <source>
        <dbReference type="PROSITE-ProRule" id="PRU00035"/>
    </source>
</evidence>
<protein>
    <submittedName>
        <fullName evidence="7">Bromo domain-containing protein</fullName>
    </submittedName>
</protein>
<evidence type="ECO:0000256" key="1">
    <source>
        <dbReference type="ARBA" id="ARBA00023117"/>
    </source>
</evidence>
<dbReference type="InterPro" id="IPR001487">
    <property type="entry name" value="Bromodomain"/>
</dbReference>
<dbReference type="EMBL" id="UYSG01010907">
    <property type="protein sequence ID" value="VDL59450.1"/>
    <property type="molecule type" value="Genomic_DNA"/>
</dbReference>
<keyword evidence="1 2" id="KW-0103">Bromodomain</keyword>
<feature type="compositionally biased region" description="Low complexity" evidence="3">
    <location>
        <begin position="764"/>
        <end position="773"/>
    </location>
</feature>
<proteinExistence type="predicted"/>
<reference evidence="7" key="1">
    <citation type="submission" date="2016-04" db="UniProtKB">
        <authorList>
            <consortium name="WormBaseParasite"/>
        </authorList>
    </citation>
    <scope>IDENTIFICATION</scope>
</reference>
<reference evidence="5 6" key="2">
    <citation type="submission" date="2018-11" db="EMBL/GenBank/DDBJ databases">
        <authorList>
            <consortium name="Pathogen Informatics"/>
        </authorList>
    </citation>
    <scope>NUCLEOTIDE SEQUENCE [LARGE SCALE GENOMIC DNA]</scope>
</reference>
<dbReference type="SUPFAM" id="SSF47370">
    <property type="entry name" value="Bromodomain"/>
    <property type="match status" value="1"/>
</dbReference>
<dbReference type="InterPro" id="IPR040214">
    <property type="entry name" value="BRD10"/>
</dbReference>
<feature type="compositionally biased region" description="Polar residues" evidence="3">
    <location>
        <begin position="1254"/>
        <end position="1264"/>
    </location>
</feature>
<dbReference type="PANTHER" id="PTHR31095:SF3">
    <property type="entry name" value="RIKEN CDNA 9930021J03 GENE"/>
    <property type="match status" value="1"/>
</dbReference>
<sequence>MIFPWIVMFYNNSASVNEELEAANQILNQIMSNHSNITLIFMNRINGTIIDMPSYDEMIRCPVWLKLIDSNLQRDKYPGIREFVCDFRLMIANCFRFNGVNTKLGRMAEKLETLFEQKLQLLPCDLRAKTTMRACLGLEDPKLDIDSGTIRRRATLRHYGSGLDSQICPVRALMEEIEHAIDLPDFSSFSSSTPTPAIAVLYESAPDTPVNSSNSFALLVARLTEWRVKQHEAELIASFKDWWSANTQAREKLDSLRKCPQFLEVYQHLWLLDPFIGISDAMCAGTMLYHNAQNVFTSGDGSVDSALMPFSSKLTTSNRTFCLAELEFALAAAPQASICLSACISALINTPRQREIVEEAIKALKVHSEDAKPANGMNGNLGTKPEIFDDFSDSDEVIPGSGTGEKVRMAPNRRILNSHVSTLKELAVPTYEVWERRLSAWLDQIYEDLSLEKRLEEPTRVICGKEENPLKGKRFHQLTLLQQVNILLALTSSLLLSNSSLCFSENLRFSIDKADDWNVSTPTTLGIDPFRGTTYMHFPQMLSSESPRVFHYRYPTPDYDAITPIPSNFLPALTINTDLYAVPTPVFRLPAWMDKELAQGVISHVLDLVEAEITILSNRIASSDKNSKNAKKDKQKMSHLNQVMLYFRAIDPKTGSKNNKSSKSKSKSRRSSLPLPPPPRLNGTIQNIQLSGFTFVDKLPCGVVPISVTYARPSNYVSKSSMRPVESTASLSESTGNTVATNNTSEDPTSNPPPSFFQEEDDNSNPPASSNNSEVNFQPDILEVEKSEAQPPISPSTEGLSCSQDAIPFMDEEAKAAEDDSVKRADDLLKQAEDEDCQNAVESEDQKSTVGVRAEMDRAKQIYNMIIKATEIEIDKESSLFETIVFDFDSLKKFTEDITRRLTTARHLLGELTEKCKTQEDQDQKPEDVIEQKPEIGSGATPAVSASNPLRKIIDRFTLELGDAVYSNSISTDQELMDLLDGLKSTVKKEEEEELNGPISEIPETKALKIPRKRRNTAPLTLQSQRKKARRSVTAVQITEEPEEGSIVVEEKPSPQSRLVEIHEQAITSLSELAKSLSALEEEKKRTVVSIKCPSPQMQTTTSTAQQQESVRPTVVSTSVRPIIRPNSTIPSPAPILLPPNNRGTIFIRRPIPSNLPLPRPNPLPHLQIRPRIPPSRIFRFYGNLFTEDGSPIRLGPDGRTMIQLPPESIPPEQRQAVLAQIQRYRSTAAAAGMSSTNTTSVNSSTVPSSAATQSRPSVNSVNSAAARDH</sequence>
<feature type="compositionally biased region" description="Low complexity" evidence="3">
    <location>
        <begin position="1097"/>
        <end position="1114"/>
    </location>
</feature>
<feature type="domain" description="Bromo" evidence="4">
    <location>
        <begin position="33"/>
        <end position="105"/>
    </location>
</feature>
<dbReference type="Gene3D" id="1.20.920.10">
    <property type="entry name" value="Bromodomain-like"/>
    <property type="match status" value="1"/>
</dbReference>
<dbReference type="CDD" id="cd04369">
    <property type="entry name" value="Bromodomain"/>
    <property type="match status" value="1"/>
</dbReference>
<feature type="region of interest" description="Disordered" evidence="3">
    <location>
        <begin position="1020"/>
        <end position="1039"/>
    </location>
</feature>
<feature type="compositionally biased region" description="Polar residues" evidence="3">
    <location>
        <begin position="717"/>
        <end position="749"/>
    </location>
</feature>
<dbReference type="AlphaFoldDB" id="A0A0R3SQ21"/>
<organism evidence="7">
    <name type="scientific">Hymenolepis diminuta</name>
    <name type="common">Rat tapeworm</name>
    <dbReference type="NCBI Taxonomy" id="6216"/>
    <lineage>
        <taxon>Eukaryota</taxon>
        <taxon>Metazoa</taxon>
        <taxon>Spiralia</taxon>
        <taxon>Lophotrochozoa</taxon>
        <taxon>Platyhelminthes</taxon>
        <taxon>Cestoda</taxon>
        <taxon>Eucestoda</taxon>
        <taxon>Cyclophyllidea</taxon>
        <taxon>Hymenolepididae</taxon>
        <taxon>Hymenolepis</taxon>
    </lineage>
</organism>
<evidence type="ECO:0000313" key="6">
    <source>
        <dbReference type="Proteomes" id="UP000274504"/>
    </source>
</evidence>
<feature type="compositionally biased region" description="Basic residues" evidence="3">
    <location>
        <begin position="660"/>
        <end position="670"/>
    </location>
</feature>
<feature type="region of interest" description="Disordered" evidence="3">
    <location>
        <begin position="917"/>
        <end position="945"/>
    </location>
</feature>
<evidence type="ECO:0000256" key="3">
    <source>
        <dbReference type="SAM" id="MobiDB-lite"/>
    </source>
</evidence>
<dbReference type="Pfam" id="PF00439">
    <property type="entry name" value="Bromodomain"/>
    <property type="match status" value="1"/>
</dbReference>
<dbReference type="InterPro" id="IPR036427">
    <property type="entry name" value="Bromodomain-like_sf"/>
</dbReference>
<dbReference type="PROSITE" id="PS50014">
    <property type="entry name" value="BROMODOMAIN_2"/>
    <property type="match status" value="1"/>
</dbReference>
<feature type="region of interest" description="Disordered" evidence="3">
    <location>
        <begin position="717"/>
        <end position="775"/>
    </location>
</feature>
<dbReference type="PANTHER" id="PTHR31095">
    <property type="entry name" value="RIKEN CDNA 9930021J03 GENE"/>
    <property type="match status" value="1"/>
</dbReference>
<dbReference type="SMART" id="SM00297">
    <property type="entry name" value="BROMO"/>
    <property type="match status" value="1"/>
</dbReference>
<feature type="region of interest" description="Disordered" evidence="3">
    <location>
        <begin position="1095"/>
        <end position="1114"/>
    </location>
</feature>
<dbReference type="Proteomes" id="UP000274504">
    <property type="component" value="Unassembled WGS sequence"/>
</dbReference>
<feature type="compositionally biased region" description="Low complexity" evidence="3">
    <location>
        <begin position="1235"/>
        <end position="1253"/>
    </location>
</feature>